<accession>A0A232FLU8</accession>
<dbReference type="EMBL" id="NNAY01000041">
    <property type="protein sequence ID" value="OXU31625.1"/>
    <property type="molecule type" value="Genomic_DNA"/>
</dbReference>
<reference evidence="2 3" key="1">
    <citation type="journal article" date="2017" name="Curr. Biol.">
        <title>The Evolution of Venom by Co-option of Single-Copy Genes.</title>
        <authorList>
            <person name="Martinson E.O."/>
            <person name="Mrinalini"/>
            <person name="Kelkar Y.D."/>
            <person name="Chang C.H."/>
            <person name="Werren J.H."/>
        </authorList>
    </citation>
    <scope>NUCLEOTIDE SEQUENCE [LARGE SCALE GENOMIC DNA]</scope>
    <source>
        <strain evidence="2 3">Alberta</strain>
        <tissue evidence="2">Whole body</tissue>
    </source>
</reference>
<feature type="transmembrane region" description="Helical" evidence="1">
    <location>
        <begin position="75"/>
        <end position="99"/>
    </location>
</feature>
<comment type="caution">
    <text evidence="2">The sequence shown here is derived from an EMBL/GenBank/DDBJ whole genome shotgun (WGS) entry which is preliminary data.</text>
</comment>
<sequence length="100" mass="11597">MSSSVRYQGYGTHIPTNYTIRSGHRDEDHLHEVTLEGQHISSLEELVIVEPEENVYFCASDIGRSNDRRWWMRGLLFWLCQLVLATVCLSILIGIILYLM</sequence>
<keyword evidence="3" id="KW-1185">Reference proteome</keyword>
<dbReference type="Proteomes" id="UP000215335">
    <property type="component" value="Unassembled WGS sequence"/>
</dbReference>
<keyword evidence="1" id="KW-1133">Transmembrane helix</keyword>
<keyword evidence="1" id="KW-0472">Membrane</keyword>
<keyword evidence="1" id="KW-0812">Transmembrane</keyword>
<evidence type="ECO:0000313" key="3">
    <source>
        <dbReference type="Proteomes" id="UP000215335"/>
    </source>
</evidence>
<gene>
    <name evidence="2" type="ORF">TSAR_016115</name>
</gene>
<evidence type="ECO:0000256" key="1">
    <source>
        <dbReference type="SAM" id="Phobius"/>
    </source>
</evidence>
<name>A0A232FLU8_9HYME</name>
<proteinExistence type="predicted"/>
<organism evidence="2 3">
    <name type="scientific">Trichomalopsis sarcophagae</name>
    <dbReference type="NCBI Taxonomy" id="543379"/>
    <lineage>
        <taxon>Eukaryota</taxon>
        <taxon>Metazoa</taxon>
        <taxon>Ecdysozoa</taxon>
        <taxon>Arthropoda</taxon>
        <taxon>Hexapoda</taxon>
        <taxon>Insecta</taxon>
        <taxon>Pterygota</taxon>
        <taxon>Neoptera</taxon>
        <taxon>Endopterygota</taxon>
        <taxon>Hymenoptera</taxon>
        <taxon>Apocrita</taxon>
        <taxon>Proctotrupomorpha</taxon>
        <taxon>Chalcidoidea</taxon>
        <taxon>Pteromalidae</taxon>
        <taxon>Pteromalinae</taxon>
        <taxon>Trichomalopsis</taxon>
    </lineage>
</organism>
<protein>
    <submittedName>
        <fullName evidence="2">Uncharacterized protein</fullName>
    </submittedName>
</protein>
<dbReference type="AlphaFoldDB" id="A0A232FLU8"/>
<evidence type="ECO:0000313" key="2">
    <source>
        <dbReference type="EMBL" id="OXU31625.1"/>
    </source>
</evidence>